<accession>A0A6J2WS80</accession>
<evidence type="ECO:0000259" key="4">
    <source>
        <dbReference type="PROSITE" id="PS50850"/>
    </source>
</evidence>
<feature type="transmembrane region" description="Helical" evidence="3">
    <location>
        <begin position="387"/>
        <end position="410"/>
    </location>
</feature>
<protein>
    <submittedName>
        <fullName evidence="6 7">Monocarboxylate transporter 2-like</fullName>
    </submittedName>
</protein>
<keyword evidence="3" id="KW-1133">Transmembrane helix</keyword>
<feature type="transmembrane region" description="Helical" evidence="3">
    <location>
        <begin position="52"/>
        <end position="70"/>
    </location>
</feature>
<dbReference type="AlphaFoldDB" id="A0A6J2WS80"/>
<dbReference type="InterPro" id="IPR050327">
    <property type="entry name" value="Proton-linked_MCT"/>
</dbReference>
<feature type="transmembrane region" description="Helical" evidence="3">
    <location>
        <begin position="357"/>
        <end position="375"/>
    </location>
</feature>
<feature type="domain" description="Major facilitator superfamily (MFS) profile" evidence="4">
    <location>
        <begin position="14"/>
        <end position="411"/>
    </location>
</feature>
<dbReference type="SUPFAM" id="SSF103473">
    <property type="entry name" value="MFS general substrate transporter"/>
    <property type="match status" value="1"/>
</dbReference>
<feature type="transmembrane region" description="Helical" evidence="3">
    <location>
        <begin position="12"/>
        <end position="32"/>
    </location>
</feature>
<dbReference type="InterPro" id="IPR036259">
    <property type="entry name" value="MFS_trans_sf"/>
</dbReference>
<dbReference type="RefSeq" id="XP_030646873.1">
    <property type="nucleotide sequence ID" value="XM_030791013.1"/>
</dbReference>
<dbReference type="Pfam" id="PF07690">
    <property type="entry name" value="MFS_1"/>
    <property type="match status" value="1"/>
</dbReference>
<dbReference type="PROSITE" id="PS50850">
    <property type="entry name" value="MFS"/>
    <property type="match status" value="1"/>
</dbReference>
<proteinExistence type="predicted"/>
<feature type="region of interest" description="Disordered" evidence="2">
    <location>
        <begin position="419"/>
        <end position="439"/>
    </location>
</feature>
<dbReference type="Proteomes" id="UP000504632">
    <property type="component" value="Chromosome 14"/>
</dbReference>
<evidence type="ECO:0000313" key="5">
    <source>
        <dbReference type="Proteomes" id="UP000504632"/>
    </source>
</evidence>
<feature type="transmembrane region" description="Helical" evidence="3">
    <location>
        <begin position="169"/>
        <end position="190"/>
    </location>
</feature>
<feature type="transmembrane region" description="Helical" evidence="3">
    <location>
        <begin position="140"/>
        <end position="163"/>
    </location>
</feature>
<feature type="transmembrane region" description="Helical" evidence="3">
    <location>
        <begin position="319"/>
        <end position="345"/>
    </location>
</feature>
<keyword evidence="5" id="KW-1185">Reference proteome</keyword>
<dbReference type="GeneID" id="115827204"/>
<keyword evidence="3" id="KW-0472">Membrane</keyword>
<evidence type="ECO:0000256" key="2">
    <source>
        <dbReference type="SAM" id="MobiDB-lite"/>
    </source>
</evidence>
<gene>
    <name evidence="6 7" type="primary">LOC115827204</name>
</gene>
<dbReference type="PANTHER" id="PTHR11360">
    <property type="entry name" value="MONOCARBOXYLATE TRANSPORTER"/>
    <property type="match status" value="1"/>
</dbReference>
<evidence type="ECO:0000313" key="7">
    <source>
        <dbReference type="RefSeq" id="XP_030646873.1"/>
    </source>
</evidence>
<comment type="subcellular location">
    <subcellularLocation>
        <location evidence="1">Membrane</location>
        <topology evidence="1">Multi-pass membrane protein</topology>
    </subcellularLocation>
</comment>
<dbReference type="Gene3D" id="1.20.1250.20">
    <property type="entry name" value="MFS general substrate transporter like domains"/>
    <property type="match status" value="2"/>
</dbReference>
<dbReference type="FunFam" id="1.20.1250.20:FF:000406">
    <property type="entry name" value="Monocarboxylate transporter 2"/>
    <property type="match status" value="1"/>
</dbReference>
<dbReference type="InterPro" id="IPR011701">
    <property type="entry name" value="MFS"/>
</dbReference>
<feature type="transmembrane region" description="Helical" evidence="3">
    <location>
        <begin position="296"/>
        <end position="313"/>
    </location>
</feature>
<keyword evidence="3" id="KW-0812">Transmembrane</keyword>
<dbReference type="GO" id="GO:0008028">
    <property type="term" value="F:monocarboxylic acid transmembrane transporter activity"/>
    <property type="evidence" value="ECO:0007669"/>
    <property type="project" value="TreeGrafter"/>
</dbReference>
<evidence type="ECO:0000256" key="3">
    <source>
        <dbReference type="SAM" id="Phobius"/>
    </source>
</evidence>
<organism evidence="5 6">
    <name type="scientific">Chanos chanos</name>
    <name type="common">Milkfish</name>
    <name type="synonym">Mugil chanos</name>
    <dbReference type="NCBI Taxonomy" id="29144"/>
    <lineage>
        <taxon>Eukaryota</taxon>
        <taxon>Metazoa</taxon>
        <taxon>Chordata</taxon>
        <taxon>Craniata</taxon>
        <taxon>Vertebrata</taxon>
        <taxon>Euteleostomi</taxon>
        <taxon>Actinopterygii</taxon>
        <taxon>Neopterygii</taxon>
        <taxon>Teleostei</taxon>
        <taxon>Ostariophysi</taxon>
        <taxon>Gonorynchiformes</taxon>
        <taxon>Chanidae</taxon>
        <taxon>Chanos</taxon>
    </lineage>
</organism>
<dbReference type="RefSeq" id="XP_030646872.1">
    <property type="nucleotide sequence ID" value="XM_030791012.1"/>
</dbReference>
<evidence type="ECO:0000256" key="1">
    <source>
        <dbReference type="ARBA" id="ARBA00004141"/>
    </source>
</evidence>
<feature type="transmembrane region" description="Helical" evidence="3">
    <location>
        <begin position="82"/>
        <end position="100"/>
    </location>
</feature>
<reference evidence="6 7" key="1">
    <citation type="submission" date="2025-04" db="UniProtKB">
        <authorList>
            <consortium name="RefSeq"/>
        </authorList>
    </citation>
    <scope>IDENTIFICATION</scope>
</reference>
<feature type="transmembrane region" description="Helical" evidence="3">
    <location>
        <begin position="264"/>
        <end position="284"/>
    </location>
</feature>
<name>A0A6J2WS80_CHACN</name>
<dbReference type="PANTHER" id="PTHR11360:SF84">
    <property type="entry name" value="MAJOR FACILITATOR SUPERFAMILY (MFS) PROFILE DOMAIN-CONTAINING PROTEIN"/>
    <property type="match status" value="1"/>
</dbReference>
<dbReference type="GO" id="GO:0016020">
    <property type="term" value="C:membrane"/>
    <property type="evidence" value="ECO:0007669"/>
    <property type="project" value="UniProtKB-SubCell"/>
</dbReference>
<feature type="transmembrane region" description="Helical" evidence="3">
    <location>
        <begin position="231"/>
        <end position="252"/>
    </location>
</feature>
<feature type="transmembrane region" description="Helical" evidence="3">
    <location>
        <begin position="106"/>
        <end position="128"/>
    </location>
</feature>
<evidence type="ECO:0000313" key="6">
    <source>
        <dbReference type="RefSeq" id="XP_030646872.1"/>
    </source>
</evidence>
<dbReference type="InterPro" id="IPR020846">
    <property type="entry name" value="MFS_dom"/>
</dbReference>
<sequence>MARYHADPPDGGYGWVVVTSAFFVMGLTAAVLKNFGLFFLEIQRHFEVLTSTTSWVTSTTIAMFHLGAPVASSLSVFLTHRVVIIIGGLLAASGMIIASLGLELPWMYLSMGVLQGLGIALSWIPANSMVNHYFVQWRPIAYAIASSGECVFAMVFSPFFQWLIETYTWQGSLLIIGGLQLNLCVCGALMRPLKSSPLPFFSQNKATVDSKELSTIKKPSFQWSLIQRPELVLYIVFAIFAAAGFFIPPLFLVPYATSLGMEQYWAASILSALALADLIGRLVCGWLASLRLMRNLQLLTIVVTLLGVVLLLLPVAEGYWAILVFSSFYGFLFGCVVAIHVTSIVDIVGLECFDSALGLFMLFRSSGGFIGPPAAGLLVDWAEDYSIGFYLSGFCFIISSVFVVLVDWLLQKKLASAKNPDLPGKSEDCTTSCGEHVKP</sequence>
<dbReference type="OrthoDB" id="2213137at2759"/>